<dbReference type="STRING" id="1071378.G0W6Q4"/>
<evidence type="ECO:0000313" key="3">
    <source>
        <dbReference type="Proteomes" id="UP000000689"/>
    </source>
</evidence>
<reference evidence="2 3" key="1">
    <citation type="journal article" date="2011" name="Proc. Natl. Acad. Sci. U.S.A.">
        <title>Evolutionary erosion of yeast sex chromosomes by mating-type switching accidents.</title>
        <authorList>
            <person name="Gordon J.L."/>
            <person name="Armisen D."/>
            <person name="Proux-Wera E."/>
            <person name="Oheigeartaigh S.S."/>
            <person name="Byrne K.P."/>
            <person name="Wolfe K.H."/>
        </authorList>
    </citation>
    <scope>NUCLEOTIDE SEQUENCE [LARGE SCALE GENOMIC DNA]</scope>
    <source>
        <strain evidence="3">ATCC 10597 / BCRC 20456 / CBS 421 / NBRC 0211 / NRRL Y-12639</strain>
    </source>
</reference>
<organism evidence="2 3">
    <name type="scientific">Naumovozyma dairenensis (strain ATCC 10597 / BCRC 20456 / CBS 421 / NBRC 0211 / NRRL Y-12639)</name>
    <name type="common">Saccharomyces dairenensis</name>
    <dbReference type="NCBI Taxonomy" id="1071378"/>
    <lineage>
        <taxon>Eukaryota</taxon>
        <taxon>Fungi</taxon>
        <taxon>Dikarya</taxon>
        <taxon>Ascomycota</taxon>
        <taxon>Saccharomycotina</taxon>
        <taxon>Saccharomycetes</taxon>
        <taxon>Saccharomycetales</taxon>
        <taxon>Saccharomycetaceae</taxon>
        <taxon>Naumovozyma</taxon>
    </lineage>
</organism>
<accession>G0W6Q4</accession>
<dbReference type="GO" id="GO:0005801">
    <property type="term" value="C:cis-Golgi network"/>
    <property type="evidence" value="ECO:0007669"/>
    <property type="project" value="EnsemblFungi"/>
</dbReference>
<sequence length="273" mass="31666">MDPTQVQRQGTDQERIQHQFQLFQESLPKVSHHVYEMLLNEIIPMTVSVENQLEMIASEDTSKGDLKEVPIEKLALEDKEIKEEKSDRISTNYNTNGPLYQSHKMLWELSEMEDEEKCNNISERLRNIGFQLGKKLSELLVFTNNPNLKFKGMDLLMVMKFICRDVWKQIFGKQIDNLKTNHRGTFYLIDYEYRPIQSFSLSETASKMELKLAEPFFELPLGIIKGVLASLGYFPDDVICLASFIDRPPDRAKNAFSKGVSFHIQVNLKPQKI</sequence>
<dbReference type="Pfam" id="PF04051">
    <property type="entry name" value="TRAPP"/>
    <property type="match status" value="1"/>
</dbReference>
<comment type="similarity">
    <text evidence="1">Belongs to the TRAPP small subunits family. BET3 subfamily.</text>
</comment>
<dbReference type="GO" id="GO:0016239">
    <property type="term" value="P:positive regulation of macroautophagy"/>
    <property type="evidence" value="ECO:0007669"/>
    <property type="project" value="EnsemblFungi"/>
</dbReference>
<dbReference type="KEGG" id="ndi:NDAI_0B04310"/>
<protein>
    <recommendedName>
        <fullName evidence="4">Trafficking protein particle complex subunit</fullName>
    </recommendedName>
</protein>
<dbReference type="Gene3D" id="3.30.1380.20">
    <property type="entry name" value="Trafficking protein particle complex subunit 3"/>
    <property type="match status" value="1"/>
</dbReference>
<gene>
    <name evidence="2" type="primary">NDAI0B04310</name>
    <name evidence="2" type="ordered locus">NDAI_0B04310</name>
</gene>
<dbReference type="GeneID" id="11498561"/>
<dbReference type="RefSeq" id="XP_003668708.1">
    <property type="nucleotide sequence ID" value="XM_003668660.1"/>
</dbReference>
<dbReference type="OrthoDB" id="941624at2759"/>
<dbReference type="InterPro" id="IPR024096">
    <property type="entry name" value="NO_sig/Golgi_transp_ligand-bd"/>
</dbReference>
<evidence type="ECO:0000256" key="1">
    <source>
        <dbReference type="ARBA" id="ARBA00006218"/>
    </source>
</evidence>
<dbReference type="InterPro" id="IPR037992">
    <property type="entry name" value="TRAPPC6/Trs33"/>
</dbReference>
<dbReference type="AlphaFoldDB" id="G0W6Q4"/>
<dbReference type="Proteomes" id="UP000000689">
    <property type="component" value="Chromosome 2"/>
</dbReference>
<dbReference type="CDD" id="cd14944">
    <property type="entry name" value="TRAPPC6A_Trs33"/>
    <property type="match status" value="1"/>
</dbReference>
<dbReference type="GO" id="GO:0031503">
    <property type="term" value="P:protein-containing complex localization"/>
    <property type="evidence" value="ECO:0007669"/>
    <property type="project" value="EnsemblFungi"/>
</dbReference>
<dbReference type="GO" id="GO:0006888">
    <property type="term" value="P:endoplasmic reticulum to Golgi vesicle-mediated transport"/>
    <property type="evidence" value="ECO:0007669"/>
    <property type="project" value="EnsemblFungi"/>
</dbReference>
<dbReference type="GO" id="GO:1990072">
    <property type="term" value="C:TRAPPIII protein complex"/>
    <property type="evidence" value="ECO:0007669"/>
    <property type="project" value="EnsemblFungi"/>
</dbReference>
<dbReference type="SUPFAM" id="SSF111126">
    <property type="entry name" value="Ligand-binding domain in the NO signalling and Golgi transport"/>
    <property type="match status" value="1"/>
</dbReference>
<dbReference type="eggNOG" id="KOG3316">
    <property type="taxonomic scope" value="Eukaryota"/>
</dbReference>
<dbReference type="OMA" id="PYLEIPC"/>
<dbReference type="HOGENOM" id="CLU_076409_2_0_1"/>
<keyword evidence="3" id="KW-1185">Reference proteome</keyword>
<dbReference type="GO" id="GO:0000407">
    <property type="term" value="C:phagophore assembly site"/>
    <property type="evidence" value="ECO:0007669"/>
    <property type="project" value="EnsemblFungi"/>
</dbReference>
<name>G0W6Q4_NAUDC</name>
<dbReference type="EMBL" id="HE580268">
    <property type="protein sequence ID" value="CCD23465.1"/>
    <property type="molecule type" value="Genomic_DNA"/>
</dbReference>
<dbReference type="PANTHER" id="PTHR12817:SF0">
    <property type="entry name" value="GEO08327P1"/>
    <property type="match status" value="1"/>
</dbReference>
<evidence type="ECO:0008006" key="4">
    <source>
        <dbReference type="Google" id="ProtNLM"/>
    </source>
</evidence>
<dbReference type="GO" id="GO:0065003">
    <property type="term" value="P:protein-containing complex assembly"/>
    <property type="evidence" value="ECO:0007669"/>
    <property type="project" value="EnsemblFungi"/>
</dbReference>
<dbReference type="GO" id="GO:1990071">
    <property type="term" value="C:TRAPPII protein complex"/>
    <property type="evidence" value="ECO:0007669"/>
    <property type="project" value="EnsemblFungi"/>
</dbReference>
<dbReference type="GO" id="GO:1990070">
    <property type="term" value="C:TRAPPI protein complex"/>
    <property type="evidence" value="ECO:0007669"/>
    <property type="project" value="EnsemblFungi"/>
</dbReference>
<dbReference type="GO" id="GO:0005802">
    <property type="term" value="C:trans-Golgi network"/>
    <property type="evidence" value="ECO:0007669"/>
    <property type="project" value="EnsemblFungi"/>
</dbReference>
<evidence type="ECO:0000313" key="2">
    <source>
        <dbReference type="EMBL" id="CCD23465.1"/>
    </source>
</evidence>
<dbReference type="InterPro" id="IPR007194">
    <property type="entry name" value="TRAPP_component"/>
</dbReference>
<dbReference type="PANTHER" id="PTHR12817">
    <property type="entry name" value="TRAFFICKING PROTEIN PARTICLE COMPLEX SUBUNIT 6B"/>
    <property type="match status" value="1"/>
</dbReference>
<proteinExistence type="inferred from homology"/>
<dbReference type="GO" id="GO:0034497">
    <property type="term" value="P:protein localization to phagophore assembly site"/>
    <property type="evidence" value="ECO:0007669"/>
    <property type="project" value="EnsemblFungi"/>
</dbReference>